<feature type="transmembrane region" description="Helical" evidence="1">
    <location>
        <begin position="223"/>
        <end position="242"/>
    </location>
</feature>
<organism evidence="2 3">
    <name type="scientific">Serratia rubidaea</name>
    <name type="common">Serratia marinorubra</name>
    <dbReference type="NCBI Taxonomy" id="61652"/>
    <lineage>
        <taxon>Bacteria</taxon>
        <taxon>Pseudomonadati</taxon>
        <taxon>Pseudomonadota</taxon>
        <taxon>Gammaproteobacteria</taxon>
        <taxon>Enterobacterales</taxon>
        <taxon>Yersiniaceae</taxon>
        <taxon>Serratia</taxon>
    </lineage>
</organism>
<reference evidence="2 3" key="1">
    <citation type="submission" date="2018-12" db="EMBL/GenBank/DDBJ databases">
        <authorList>
            <consortium name="Pathogen Informatics"/>
        </authorList>
    </citation>
    <scope>NUCLEOTIDE SEQUENCE [LARGE SCALE GENOMIC DNA]</scope>
    <source>
        <strain evidence="2 3">NCTC9419</strain>
    </source>
</reference>
<feature type="transmembrane region" description="Helical" evidence="1">
    <location>
        <begin position="303"/>
        <end position="319"/>
    </location>
</feature>
<dbReference type="STRING" id="61652.AXX16_1018"/>
<protein>
    <submittedName>
        <fullName evidence="2">p-hydroxybenzoic acid efflux pump subunit AaeB</fullName>
    </submittedName>
</protein>
<evidence type="ECO:0000313" key="2">
    <source>
        <dbReference type="EMBL" id="VEA70364.1"/>
    </source>
</evidence>
<sequence>MQQYQLLQMCISNAEKDDIDRAWGNLVKGATALNGMRSSLMMESSRWQKVNRRVRALHTLSLTLITQACETYLILLNHPDALSERLRELLMEPAETPQEIHRRMKLMRQVLTVHRTDDTLLTVSSWVGAATRYLLLAKGVHTNSSISGVEEDILSTEVEIKPASAEGHHAMINGLRTFTATALGCLLWLWTGWTSGSGFMVIIAVITSLAMRTPNPRMVAMDFVLGMLVAIPLGALYFMVIIPATQQSILLLCLSLGLLAFIIGIEVQKRRLGSLGTLAGTINILVLSNPMEFNVTQFLDASIGQFLGSCVGLMVLLLIRDNSRERTGRTLLNSFVSSAVSALTTKAAKRRENHLPALYQQLNQLLMMFPNDIAKYRLALNLIIAHQRMQRTEIPASEELSVFHRQIRRTADRVVSAKNEVKRAYYYDRLLNEMNEYQQKLVDNHAPLSVTGPVRRLADMLHRYRHALID</sequence>
<dbReference type="GO" id="GO:0022857">
    <property type="term" value="F:transmembrane transporter activity"/>
    <property type="evidence" value="ECO:0007669"/>
    <property type="project" value="InterPro"/>
</dbReference>
<keyword evidence="1" id="KW-0472">Membrane</keyword>
<name>A0A3S4JQG1_SERRU</name>
<accession>A0A3S4JQG1</accession>
<feature type="transmembrane region" description="Helical" evidence="1">
    <location>
        <begin position="187"/>
        <end position="211"/>
    </location>
</feature>
<dbReference type="InterPro" id="IPR006726">
    <property type="entry name" value="PHBA_efflux_AaeB/fusaric-R"/>
</dbReference>
<feature type="transmembrane region" description="Helical" evidence="1">
    <location>
        <begin position="272"/>
        <end position="291"/>
    </location>
</feature>
<evidence type="ECO:0000313" key="3">
    <source>
        <dbReference type="Proteomes" id="UP000271603"/>
    </source>
</evidence>
<keyword evidence="1" id="KW-1133">Transmembrane helix</keyword>
<feature type="transmembrane region" description="Helical" evidence="1">
    <location>
        <begin position="248"/>
        <end position="265"/>
    </location>
</feature>
<keyword evidence="1" id="KW-0812">Transmembrane</keyword>
<evidence type="ECO:0000256" key="1">
    <source>
        <dbReference type="SAM" id="Phobius"/>
    </source>
</evidence>
<proteinExistence type="predicted"/>
<dbReference type="Proteomes" id="UP000271603">
    <property type="component" value="Chromosome"/>
</dbReference>
<dbReference type="Pfam" id="PF04632">
    <property type="entry name" value="FUSC"/>
    <property type="match status" value="1"/>
</dbReference>
<dbReference type="GO" id="GO:0005886">
    <property type="term" value="C:plasma membrane"/>
    <property type="evidence" value="ECO:0007669"/>
    <property type="project" value="InterPro"/>
</dbReference>
<gene>
    <name evidence="2" type="primary">aaeB_1</name>
    <name evidence="2" type="ORF">NCTC9419_01861</name>
</gene>
<dbReference type="EMBL" id="LR134155">
    <property type="protein sequence ID" value="VEA70364.1"/>
    <property type="molecule type" value="Genomic_DNA"/>
</dbReference>
<dbReference type="AlphaFoldDB" id="A0A3S4JQG1"/>